<comment type="similarity">
    <text evidence="2">Belongs to the protein kinase superfamily. CMGC Ser/Thr protein kinase family. CDC2/CDKX subfamily.</text>
</comment>
<keyword evidence="7 9" id="KW-0067">ATP-binding</keyword>
<evidence type="ECO:0000256" key="2">
    <source>
        <dbReference type="ARBA" id="ARBA00006485"/>
    </source>
</evidence>
<dbReference type="InterPro" id="IPR017441">
    <property type="entry name" value="Protein_kinase_ATP_BS"/>
</dbReference>
<protein>
    <recommendedName>
        <fullName evidence="11">Protein kinase domain-containing protein</fullName>
    </recommendedName>
</protein>
<dbReference type="GO" id="GO:0005634">
    <property type="term" value="C:nucleus"/>
    <property type="evidence" value="ECO:0007669"/>
    <property type="project" value="UniProtKB-SubCell"/>
</dbReference>
<dbReference type="Proteomes" id="UP000324800">
    <property type="component" value="Unassembled WGS sequence"/>
</dbReference>
<feature type="region of interest" description="Disordered" evidence="10">
    <location>
        <begin position="861"/>
        <end position="888"/>
    </location>
</feature>
<name>A0A5J4V485_9EUKA</name>
<evidence type="ECO:0000259" key="11">
    <source>
        <dbReference type="PROSITE" id="PS50011"/>
    </source>
</evidence>
<evidence type="ECO:0000313" key="12">
    <source>
        <dbReference type="EMBL" id="KAA6377200.1"/>
    </source>
</evidence>
<evidence type="ECO:0000256" key="9">
    <source>
        <dbReference type="PROSITE-ProRule" id="PRU10141"/>
    </source>
</evidence>
<dbReference type="AlphaFoldDB" id="A0A5J4V485"/>
<comment type="caution">
    <text evidence="12">The sequence shown here is derived from an EMBL/GenBank/DDBJ whole genome shotgun (WGS) entry which is preliminary data.</text>
</comment>
<dbReference type="GO" id="GO:0005524">
    <property type="term" value="F:ATP binding"/>
    <property type="evidence" value="ECO:0007669"/>
    <property type="project" value="UniProtKB-UniRule"/>
</dbReference>
<comment type="subcellular location">
    <subcellularLocation>
        <location evidence="1">Nucleus</location>
    </subcellularLocation>
</comment>
<dbReference type="PROSITE" id="PS00108">
    <property type="entry name" value="PROTEIN_KINASE_ST"/>
    <property type="match status" value="1"/>
</dbReference>
<dbReference type="InterPro" id="IPR008271">
    <property type="entry name" value="Ser/Thr_kinase_AS"/>
</dbReference>
<evidence type="ECO:0000256" key="5">
    <source>
        <dbReference type="ARBA" id="ARBA00022741"/>
    </source>
</evidence>
<evidence type="ECO:0000256" key="7">
    <source>
        <dbReference type="ARBA" id="ARBA00022840"/>
    </source>
</evidence>
<keyword evidence="4" id="KW-0808">Transferase</keyword>
<keyword evidence="8" id="KW-0539">Nucleus</keyword>
<dbReference type="SMART" id="SM00220">
    <property type="entry name" value="S_TKc"/>
    <property type="match status" value="1"/>
</dbReference>
<organism evidence="12 13">
    <name type="scientific">Streblomastix strix</name>
    <dbReference type="NCBI Taxonomy" id="222440"/>
    <lineage>
        <taxon>Eukaryota</taxon>
        <taxon>Metamonada</taxon>
        <taxon>Preaxostyla</taxon>
        <taxon>Oxymonadida</taxon>
        <taxon>Streblomastigidae</taxon>
        <taxon>Streblomastix</taxon>
    </lineage>
</organism>
<dbReference type="PANTHER" id="PTHR24056:SF233">
    <property type="entry name" value="CYCLIN-DEPENDENT KINASE 9"/>
    <property type="match status" value="1"/>
</dbReference>
<dbReference type="GO" id="GO:0004693">
    <property type="term" value="F:cyclin-dependent protein serine/threonine kinase activity"/>
    <property type="evidence" value="ECO:0007669"/>
    <property type="project" value="TreeGrafter"/>
</dbReference>
<dbReference type="OrthoDB" id="1732493at2759"/>
<evidence type="ECO:0000256" key="4">
    <source>
        <dbReference type="ARBA" id="ARBA00022679"/>
    </source>
</evidence>
<dbReference type="PROSITE" id="PS00107">
    <property type="entry name" value="PROTEIN_KINASE_ATP"/>
    <property type="match status" value="1"/>
</dbReference>
<dbReference type="InterPro" id="IPR050108">
    <property type="entry name" value="CDK"/>
</dbReference>
<dbReference type="Gene3D" id="1.10.510.10">
    <property type="entry name" value="Transferase(Phosphotransferase) domain 1"/>
    <property type="match status" value="1"/>
</dbReference>
<evidence type="ECO:0000313" key="13">
    <source>
        <dbReference type="Proteomes" id="UP000324800"/>
    </source>
</evidence>
<dbReference type="InterPro" id="IPR011009">
    <property type="entry name" value="Kinase-like_dom_sf"/>
</dbReference>
<dbReference type="PANTHER" id="PTHR24056">
    <property type="entry name" value="CELL DIVISION PROTEIN KINASE"/>
    <property type="match status" value="1"/>
</dbReference>
<evidence type="ECO:0000256" key="8">
    <source>
        <dbReference type="ARBA" id="ARBA00023242"/>
    </source>
</evidence>
<keyword evidence="5 9" id="KW-0547">Nucleotide-binding</keyword>
<proteinExistence type="inferred from homology"/>
<evidence type="ECO:0000256" key="3">
    <source>
        <dbReference type="ARBA" id="ARBA00022527"/>
    </source>
</evidence>
<evidence type="ECO:0000256" key="6">
    <source>
        <dbReference type="ARBA" id="ARBA00022777"/>
    </source>
</evidence>
<dbReference type="EMBL" id="SNRW01009982">
    <property type="protein sequence ID" value="KAA6377200.1"/>
    <property type="molecule type" value="Genomic_DNA"/>
</dbReference>
<feature type="compositionally biased region" description="Low complexity" evidence="10">
    <location>
        <begin position="879"/>
        <end position="888"/>
    </location>
</feature>
<keyword evidence="3" id="KW-0723">Serine/threonine-protein kinase</keyword>
<evidence type="ECO:0000256" key="10">
    <source>
        <dbReference type="SAM" id="MobiDB-lite"/>
    </source>
</evidence>
<feature type="compositionally biased region" description="Basic and acidic residues" evidence="10">
    <location>
        <begin position="866"/>
        <end position="878"/>
    </location>
</feature>
<evidence type="ECO:0000256" key="1">
    <source>
        <dbReference type="ARBA" id="ARBA00004123"/>
    </source>
</evidence>
<reference evidence="12 13" key="1">
    <citation type="submission" date="2019-03" db="EMBL/GenBank/DDBJ databases">
        <title>Single cell metagenomics reveals metabolic interactions within the superorganism composed of flagellate Streblomastix strix and complex community of Bacteroidetes bacteria on its surface.</title>
        <authorList>
            <person name="Treitli S.C."/>
            <person name="Kolisko M."/>
            <person name="Husnik F."/>
            <person name="Keeling P."/>
            <person name="Hampl V."/>
        </authorList>
    </citation>
    <scope>NUCLEOTIDE SEQUENCE [LARGE SCALE GENOMIC DNA]</scope>
    <source>
        <strain evidence="12">ST1C</strain>
    </source>
</reference>
<feature type="domain" description="Protein kinase" evidence="11">
    <location>
        <begin position="17"/>
        <end position="274"/>
    </location>
</feature>
<dbReference type="Pfam" id="PF00069">
    <property type="entry name" value="Pkinase"/>
    <property type="match status" value="1"/>
</dbReference>
<dbReference type="PROSITE" id="PS50011">
    <property type="entry name" value="PROTEIN_KINASE_DOM"/>
    <property type="match status" value="1"/>
</dbReference>
<feature type="binding site" evidence="9">
    <location>
        <position position="46"/>
    </location>
    <ligand>
        <name>ATP</name>
        <dbReference type="ChEBI" id="CHEBI:30616"/>
    </ligand>
</feature>
<dbReference type="SUPFAM" id="SSF56112">
    <property type="entry name" value="Protein kinase-like (PK-like)"/>
    <property type="match status" value="1"/>
</dbReference>
<dbReference type="InterPro" id="IPR000719">
    <property type="entry name" value="Prot_kinase_dom"/>
</dbReference>
<gene>
    <name evidence="12" type="ORF">EZS28_027274</name>
</gene>
<keyword evidence="6" id="KW-0418">Kinase</keyword>
<sequence>MRAAFARRTLEERKPETIILRKLGGGTYGSVFQAYNPKDREFAALKEMPEKQEYSWGIICTTLQEAFVIPSHKAIYMFLEEMQMDLQGFAIKGRPGVALTKAFLSSTMRQSYEGLNFLHKNWVLHRDIKPGNVLISWNGVVKLADFGFARSFRDLPRMLSYDGVRMTDGYSPPEIVLTDREFTYTPLCDIWSMGLVMAEIKVGHKLFDNPEKHVHLTMIKMEKILGEIDNQTTPIENLGYNYENYKATREVFASAEDKNVIQGVTAYIRDMMYLLGKYQDIQRTISDLEKKIQRGQLRDEQKKELEKRLSKEKKKIRLFWVLFSKQEQGGNNDILAQKQYKVINHLDTLINQPLFIRMTDLDDKHLPKAPPQVVAFATDLRIKHDENRINEIRNDILRQERQNAHQMGLDNVQADVYAQQKADAAAVAQRQQREQQRPLTVQQIVSDMIYISKDYWWKALPIVIEQLIRKDYENIKQNLINEMKRDNKNNKVDLNKESFEDGLNSGLIPNLNFNPSAEQIVKYTCLQAFQAYQGQLNPQYDVIPISQTVNLFGDWILNRFQEFAGSMLEDEIMVENMRKERNQGRLQKDNQMDDINQQLSIVDVIDSFAEAVQVIQLSLIANTRHRSSAEQILQLPIFDTPHEPDMKIHFPSNLIPGSFASLNVPSAPSSVFKQTFPSPGTSSLFPTTQQYSPQSTPKQLQMNLIQPSMPIFSGKLPIQSSLQPPSLLNAEIYPLRMEHCRSINEVITNSRFKGFFNYLETSNSRQTIHDLAKIAKMDYEWRHEQVKQFQGTRRTNDQQVIQDAENKAREKAIDTIERANKAINMETVTEEKEKQLREQQRINEENIKKAKAVAKLGVNIDEPEALEPHRKSIVDLSEKSSSVQKKKK</sequence>
<accession>A0A5J4V485</accession>